<dbReference type="PROSITE" id="PS51257">
    <property type="entry name" value="PROKAR_LIPOPROTEIN"/>
    <property type="match status" value="1"/>
</dbReference>
<protein>
    <recommendedName>
        <fullName evidence="4">Lipoprotein</fullName>
    </recommendedName>
</protein>
<feature type="signal peptide" evidence="1">
    <location>
        <begin position="1"/>
        <end position="22"/>
    </location>
</feature>
<dbReference type="Proteomes" id="UP001162891">
    <property type="component" value="Chromosome"/>
</dbReference>
<sequence length="289" mass="30431">MRVLFAASLALLASGCAAPSFVGQTGRTTPKGSVRFGAGSGYQLSTQAANVVKDGRDAAQTLRSRSSTCPGGSGQCWSQADVEPVVDAAFRFAVLAPISSHTEISGRYGLADGFDVGLHWGPDSRAIDAGFQVFGPVDPAADGWAGTVLAGYGQRSLGTLGDVIENVFQGDASLQDWQATFVAGRQWSQMVHAYVGGRYVLTHWKLQVIPDLPIVFDGGEMQKALLGTDSSGNVHQLSAVFGGAVGYKHLFVGAELNLVQTFGSAEVLFRQRDLAGFGVMPAVYVYGQY</sequence>
<evidence type="ECO:0000256" key="1">
    <source>
        <dbReference type="SAM" id="SignalP"/>
    </source>
</evidence>
<proteinExistence type="predicted"/>
<name>A0ABM7X4F4_9BACT</name>
<evidence type="ECO:0000313" key="3">
    <source>
        <dbReference type="Proteomes" id="UP001162891"/>
    </source>
</evidence>
<evidence type="ECO:0008006" key="4">
    <source>
        <dbReference type="Google" id="ProtNLM"/>
    </source>
</evidence>
<organism evidence="2 3">
    <name type="scientific">Anaeromyxobacter oryzae</name>
    <dbReference type="NCBI Taxonomy" id="2918170"/>
    <lineage>
        <taxon>Bacteria</taxon>
        <taxon>Pseudomonadati</taxon>
        <taxon>Myxococcota</taxon>
        <taxon>Myxococcia</taxon>
        <taxon>Myxococcales</taxon>
        <taxon>Cystobacterineae</taxon>
        <taxon>Anaeromyxobacteraceae</taxon>
        <taxon>Anaeromyxobacter</taxon>
    </lineage>
</organism>
<keyword evidence="1" id="KW-0732">Signal</keyword>
<reference evidence="3" key="1">
    <citation type="journal article" date="2022" name="Int. J. Syst. Evol. Microbiol.">
        <title>Anaeromyxobacter oryzae sp. nov., Anaeromyxobacter diazotrophicus sp. nov. and Anaeromyxobacter paludicola sp. nov., isolated from paddy soils.</title>
        <authorList>
            <person name="Itoh H."/>
            <person name="Xu Z."/>
            <person name="Mise K."/>
            <person name="Masuda Y."/>
            <person name="Ushijima N."/>
            <person name="Hayakawa C."/>
            <person name="Shiratori Y."/>
            <person name="Senoo K."/>
        </authorList>
    </citation>
    <scope>NUCLEOTIDE SEQUENCE [LARGE SCALE GENOMIC DNA]</scope>
    <source>
        <strain evidence="3">Red232</strain>
    </source>
</reference>
<evidence type="ECO:0000313" key="2">
    <source>
        <dbReference type="EMBL" id="BDG06689.1"/>
    </source>
</evidence>
<keyword evidence="3" id="KW-1185">Reference proteome</keyword>
<dbReference type="EMBL" id="AP025591">
    <property type="protein sequence ID" value="BDG06689.1"/>
    <property type="molecule type" value="Genomic_DNA"/>
</dbReference>
<feature type="chain" id="PRO_5045547083" description="Lipoprotein" evidence="1">
    <location>
        <begin position="23"/>
        <end position="289"/>
    </location>
</feature>
<dbReference type="RefSeq" id="WP_248357169.1">
    <property type="nucleotide sequence ID" value="NZ_AP025591.1"/>
</dbReference>
<gene>
    <name evidence="2" type="ORF">AMOR_56850</name>
</gene>
<accession>A0ABM7X4F4</accession>